<name>A0A0S3J2K0_9CUCU</name>
<dbReference type="Gene3D" id="1.10.2080.10">
    <property type="entry name" value="Insect odorant-binding protein A10/Ejaculatory bulb-specific protein 3"/>
    <property type="match status" value="1"/>
</dbReference>
<dbReference type="InterPro" id="IPR005055">
    <property type="entry name" value="A10/PebIII"/>
</dbReference>
<keyword evidence="1" id="KW-0732">Signal</keyword>
<feature type="signal peptide" evidence="1">
    <location>
        <begin position="1"/>
        <end position="16"/>
    </location>
</feature>
<dbReference type="PANTHER" id="PTHR11257:SF12">
    <property type="entry name" value="EJACULATORY BULB-SPECIFIC PROTEIN 3-RELATED"/>
    <property type="match status" value="1"/>
</dbReference>
<evidence type="ECO:0000313" key="2">
    <source>
        <dbReference type="EMBL" id="ALR72524.1"/>
    </source>
</evidence>
<dbReference type="InterPro" id="IPR036682">
    <property type="entry name" value="OS_D_A10/PebIII_sf"/>
</dbReference>
<organism evidence="2">
    <name type="scientific">Colaphellus bowringi</name>
    <dbReference type="NCBI Taxonomy" id="561076"/>
    <lineage>
        <taxon>Eukaryota</taxon>
        <taxon>Metazoa</taxon>
        <taxon>Ecdysozoa</taxon>
        <taxon>Arthropoda</taxon>
        <taxon>Hexapoda</taxon>
        <taxon>Insecta</taxon>
        <taxon>Pterygota</taxon>
        <taxon>Neoptera</taxon>
        <taxon>Endopterygota</taxon>
        <taxon>Coleoptera</taxon>
        <taxon>Polyphaga</taxon>
        <taxon>Cucujiformia</taxon>
        <taxon>Chrysomeloidea</taxon>
        <taxon>Chrysomelidae</taxon>
        <taxon>Chrysomelinae</taxon>
        <taxon>Chrysomelini</taxon>
        <taxon>Colaphellus</taxon>
    </lineage>
</organism>
<dbReference type="EMBL" id="KT381518">
    <property type="protein sequence ID" value="ALR72524.1"/>
    <property type="molecule type" value="mRNA"/>
</dbReference>
<dbReference type="SUPFAM" id="SSF100910">
    <property type="entry name" value="Chemosensory protein Csp2"/>
    <property type="match status" value="1"/>
</dbReference>
<dbReference type="AlphaFoldDB" id="A0A0S3J2K0"/>
<sequence>MRTIILLAVLGVCVSAYNTAFDRVNVEDVLKNKRLLKRYVDCLLGVPKTCTKDGQLLKDTLPNALKTKCEDCSEPQRKGAKRVANYLIDCKPKWWSDLAKIYDSDGIYTKQYHDELLAEGINIDGSSKDTEHKTQCYN</sequence>
<feature type="chain" id="PRO_5006612747" evidence="1">
    <location>
        <begin position="17"/>
        <end position="138"/>
    </location>
</feature>
<protein>
    <submittedName>
        <fullName evidence="2">Chemosensory protein 10</fullName>
    </submittedName>
</protein>
<proteinExistence type="evidence at transcript level"/>
<reference evidence="2" key="1">
    <citation type="journal article" date="2015" name="BMC Genomics">
        <title>Candidate chemosensory genes identified in Colaphellus bowringi by antennal transcriptome analysis.</title>
        <authorList>
            <person name="Li X.M."/>
            <person name="Zhu X.Y."/>
            <person name="Wang Z.Q."/>
            <person name="Wang Y."/>
            <person name="He P."/>
            <person name="Chen G."/>
            <person name="Sun L."/>
            <person name="Deng D.G."/>
            <person name="Zhang Y.N."/>
        </authorList>
    </citation>
    <scope>NUCLEOTIDE SEQUENCE</scope>
</reference>
<evidence type="ECO:0000256" key="1">
    <source>
        <dbReference type="SAM" id="SignalP"/>
    </source>
</evidence>
<dbReference type="Pfam" id="PF03392">
    <property type="entry name" value="OS-D"/>
    <property type="match status" value="1"/>
</dbReference>
<accession>A0A0S3J2K0</accession>
<reference evidence="2" key="2">
    <citation type="submission" date="2015-08" db="EMBL/GenBank/DDBJ databases">
        <authorList>
            <person name="Babu N.S."/>
            <person name="Beckwith C.J."/>
            <person name="Beseler K.G."/>
            <person name="Brison A."/>
            <person name="Carone J.V."/>
            <person name="Caskin T.P."/>
            <person name="Diamond M."/>
            <person name="Durham M.E."/>
            <person name="Foxe J.M."/>
            <person name="Go M."/>
            <person name="Henderson B.A."/>
            <person name="Jones I.B."/>
            <person name="McGettigan J.A."/>
            <person name="Micheletti S.J."/>
            <person name="Nasrallah M.E."/>
            <person name="Ortiz D."/>
            <person name="Piller C.R."/>
            <person name="Privatt S.R."/>
            <person name="Schneider S.L."/>
            <person name="Sharp S."/>
            <person name="Smith T.C."/>
            <person name="Stanton J.D."/>
            <person name="Ullery H.E."/>
            <person name="Wilson R.J."/>
            <person name="Serrano M.G."/>
            <person name="Buck G."/>
            <person name="Lee V."/>
            <person name="Wang Y."/>
            <person name="Carvalho R."/>
            <person name="Voegtly L."/>
            <person name="Shi R."/>
            <person name="Duckworth R."/>
            <person name="Johnson A."/>
            <person name="Loviza R."/>
            <person name="Walstead R."/>
            <person name="Shah Z."/>
            <person name="Kiflezghi M."/>
            <person name="Wade K."/>
            <person name="Ball S.L."/>
            <person name="Bradley K.W."/>
            <person name="Asai D.J."/>
            <person name="Bowman C.A."/>
            <person name="Russell D.A."/>
            <person name="Pope W.H."/>
            <person name="Jacobs-Sera D."/>
            <person name="Hendrix R.W."/>
            <person name="Hatfull G.F."/>
        </authorList>
    </citation>
    <scope>NUCLEOTIDE SEQUENCE</scope>
</reference>
<dbReference type="PANTHER" id="PTHR11257">
    <property type="entry name" value="CHEMOSENSORY PROTEIN-RELATED"/>
    <property type="match status" value="1"/>
</dbReference>